<dbReference type="InterPro" id="IPR050113">
    <property type="entry name" value="Ub_conjugating_enzyme"/>
</dbReference>
<keyword evidence="4" id="KW-0067">ATP-binding</keyword>
<gene>
    <name evidence="6" type="ORF">NAES01612_LOCUS18186</name>
</gene>
<proteinExistence type="inferred from homology"/>
<protein>
    <recommendedName>
        <fullName evidence="5">UBC core domain-containing protein</fullName>
    </recommendedName>
</protein>
<comment type="similarity">
    <text evidence="4">Belongs to the ubiquitin-conjugating enzyme family.</text>
</comment>
<dbReference type="Gene3D" id="3.10.110.10">
    <property type="entry name" value="Ubiquitin Conjugating Enzyme"/>
    <property type="match status" value="1"/>
</dbReference>
<accession>A0A7S4UI60</accession>
<reference evidence="6" key="1">
    <citation type="submission" date="2021-01" db="EMBL/GenBank/DDBJ databases">
        <authorList>
            <person name="Corre E."/>
            <person name="Pelletier E."/>
            <person name="Niang G."/>
            <person name="Scheremetjew M."/>
            <person name="Finn R."/>
            <person name="Kale V."/>
            <person name="Holt S."/>
            <person name="Cochrane G."/>
            <person name="Meng A."/>
            <person name="Brown T."/>
            <person name="Cohen L."/>
        </authorList>
    </citation>
    <scope>NUCLEOTIDE SEQUENCE</scope>
    <source>
        <strain evidence="6">SoJaBio B1-5/56/2</strain>
    </source>
</reference>
<evidence type="ECO:0000256" key="4">
    <source>
        <dbReference type="RuleBase" id="RU362109"/>
    </source>
</evidence>
<keyword evidence="1" id="KW-0808">Transferase</keyword>
<dbReference type="EMBL" id="HBKR01027888">
    <property type="protein sequence ID" value="CAE2321480.1"/>
    <property type="molecule type" value="Transcribed_RNA"/>
</dbReference>
<dbReference type="GO" id="GO:0005524">
    <property type="term" value="F:ATP binding"/>
    <property type="evidence" value="ECO:0007669"/>
    <property type="project" value="UniProtKB-UniRule"/>
</dbReference>
<dbReference type="SUPFAM" id="SSF54495">
    <property type="entry name" value="UBC-like"/>
    <property type="match status" value="1"/>
</dbReference>
<evidence type="ECO:0000256" key="1">
    <source>
        <dbReference type="ARBA" id="ARBA00022679"/>
    </source>
</evidence>
<dbReference type="InterPro" id="IPR000608">
    <property type="entry name" value="UBC"/>
</dbReference>
<keyword evidence="2 4" id="KW-0833">Ubl conjugation pathway</keyword>
<dbReference type="InterPro" id="IPR016135">
    <property type="entry name" value="UBQ-conjugating_enzyme/RWD"/>
</dbReference>
<dbReference type="Pfam" id="PF00179">
    <property type="entry name" value="UQ_con"/>
    <property type="match status" value="1"/>
</dbReference>
<evidence type="ECO:0000256" key="3">
    <source>
        <dbReference type="PROSITE-ProRule" id="PRU10133"/>
    </source>
</evidence>
<evidence type="ECO:0000313" key="6">
    <source>
        <dbReference type="EMBL" id="CAE2321480.1"/>
    </source>
</evidence>
<evidence type="ECO:0000256" key="2">
    <source>
        <dbReference type="ARBA" id="ARBA00022786"/>
    </source>
</evidence>
<keyword evidence="4" id="KW-0547">Nucleotide-binding</keyword>
<evidence type="ECO:0000259" key="5">
    <source>
        <dbReference type="PROSITE" id="PS50127"/>
    </source>
</evidence>
<dbReference type="PROSITE" id="PS00183">
    <property type="entry name" value="UBC_1"/>
    <property type="match status" value="1"/>
</dbReference>
<organism evidence="6">
    <name type="scientific">Paramoeba aestuarina</name>
    <dbReference type="NCBI Taxonomy" id="180227"/>
    <lineage>
        <taxon>Eukaryota</taxon>
        <taxon>Amoebozoa</taxon>
        <taxon>Discosea</taxon>
        <taxon>Flabellinia</taxon>
        <taxon>Dactylopodida</taxon>
        <taxon>Paramoebidae</taxon>
        <taxon>Paramoeba</taxon>
    </lineage>
</organism>
<dbReference type="PROSITE" id="PS50127">
    <property type="entry name" value="UBC_2"/>
    <property type="match status" value="1"/>
</dbReference>
<dbReference type="PANTHER" id="PTHR24067">
    <property type="entry name" value="UBIQUITIN-CONJUGATING ENZYME E2"/>
    <property type="match status" value="1"/>
</dbReference>
<dbReference type="InterPro" id="IPR023313">
    <property type="entry name" value="UBQ-conjugating_AS"/>
</dbReference>
<name>A0A7S4UI60_9EUKA</name>
<feature type="domain" description="UBC core" evidence="5">
    <location>
        <begin position="9"/>
        <end position="155"/>
    </location>
</feature>
<sequence length="159" mass="18146">MASGAPNKTAKRRLIQDFKRLQSDPPEGINAAPKDNNIMKWQAVIFGPEQTIWEGGTFKLSLDFMNEYPNKPPKIVFLNKMFHPNIYADGSICLDILQNQWSPIYDISSILTSIQSLLSDPNPKSPANSEAARLFQENKSEYTRRVKQCVELSWKEIDE</sequence>
<dbReference type="AlphaFoldDB" id="A0A7S4UI60"/>
<dbReference type="CDD" id="cd23790">
    <property type="entry name" value="UBCc_UBE2A_2B"/>
    <property type="match status" value="1"/>
</dbReference>
<dbReference type="FunFam" id="3.10.110.10:FF:000054">
    <property type="entry name" value="Ubiquitin-conjugating enzyme E2"/>
    <property type="match status" value="1"/>
</dbReference>
<feature type="active site" description="Glycyl thioester intermediate" evidence="3">
    <location>
        <position position="93"/>
    </location>
</feature>
<dbReference type="SMART" id="SM00212">
    <property type="entry name" value="UBCc"/>
    <property type="match status" value="1"/>
</dbReference>
<dbReference type="GO" id="GO:0016740">
    <property type="term" value="F:transferase activity"/>
    <property type="evidence" value="ECO:0007669"/>
    <property type="project" value="UniProtKB-KW"/>
</dbReference>